<evidence type="ECO:0000256" key="1">
    <source>
        <dbReference type="ARBA" id="ARBA00009437"/>
    </source>
</evidence>
<gene>
    <name evidence="7" type="ORF">HGQ17_12670</name>
</gene>
<name>A0A7X8TLN6_9MICC</name>
<dbReference type="Gene3D" id="3.40.190.10">
    <property type="entry name" value="Periplasmic binding protein-like II"/>
    <property type="match status" value="4"/>
</dbReference>
<dbReference type="SUPFAM" id="SSF53850">
    <property type="entry name" value="Periplasmic binding protein-like II"/>
    <property type="match status" value="1"/>
</dbReference>
<feature type="compositionally biased region" description="Basic residues" evidence="5">
    <location>
        <begin position="250"/>
        <end position="271"/>
    </location>
</feature>
<comment type="caution">
    <text evidence="7">The sequence shown here is derived from an EMBL/GenBank/DDBJ whole genome shotgun (WGS) entry which is preliminary data.</text>
</comment>
<reference evidence="7 8" key="1">
    <citation type="submission" date="2020-04" db="EMBL/GenBank/DDBJ databases">
        <title>Nesterenkonia sp. nov., isolated from marine sediment.</title>
        <authorList>
            <person name="Zhang G."/>
        </authorList>
    </citation>
    <scope>NUCLEOTIDE SEQUENCE [LARGE SCALE GENOMIC DNA]</scope>
    <source>
        <strain evidence="7 8">MY13</strain>
    </source>
</reference>
<dbReference type="Proteomes" id="UP000523139">
    <property type="component" value="Unassembled WGS sequence"/>
</dbReference>
<proteinExistence type="inferred from homology"/>
<keyword evidence="4" id="KW-0804">Transcription</keyword>
<sequence length="271" mass="29564">MTSNRPILPEQEDGEPPQGLVLGAIPGASPDKWVSRWRQRYPEIPLTVRYDEDAGALQRVRSGEADIGYLRHRAQEPGGSDGSSGDLAELSETELFHRVQIYTEQAVVCAASDHWVAAAEEAVDWVDIAEEPFIDPADMGVSGSGAELAADERMAMEVVASGAGLLLLPNSVARALSRKDVVIRTLTDHPGFTVSLVWLRAKDSPEIQEFIGLARGRKQSSGRSQLEPAAGPKKGKKAKQAAARAEPSRRKSRQQPRSPRGRPPRGRRRPR</sequence>
<evidence type="ECO:0000256" key="4">
    <source>
        <dbReference type="ARBA" id="ARBA00023163"/>
    </source>
</evidence>
<evidence type="ECO:0000313" key="8">
    <source>
        <dbReference type="Proteomes" id="UP000523139"/>
    </source>
</evidence>
<accession>A0A7X8TLN6</accession>
<dbReference type="CDD" id="cd05466">
    <property type="entry name" value="PBP2_LTTR_substrate"/>
    <property type="match status" value="1"/>
</dbReference>
<keyword evidence="8" id="KW-1185">Reference proteome</keyword>
<keyword evidence="2" id="KW-0805">Transcription regulation</keyword>
<dbReference type="GO" id="GO:0003677">
    <property type="term" value="F:DNA binding"/>
    <property type="evidence" value="ECO:0007669"/>
    <property type="project" value="UniProtKB-KW"/>
</dbReference>
<dbReference type="RefSeq" id="WP_168888315.1">
    <property type="nucleotide sequence ID" value="NZ_JABAHY010000015.1"/>
</dbReference>
<feature type="region of interest" description="Disordered" evidence="5">
    <location>
        <begin position="215"/>
        <end position="271"/>
    </location>
</feature>
<feature type="domain" description="LysR substrate-binding" evidence="6">
    <location>
        <begin position="32"/>
        <end position="216"/>
    </location>
</feature>
<dbReference type="Pfam" id="PF03466">
    <property type="entry name" value="LysR_substrate"/>
    <property type="match status" value="1"/>
</dbReference>
<organism evidence="7 8">
    <name type="scientific">Nesterenkonia sedimenti</name>
    <dbReference type="NCBI Taxonomy" id="1463632"/>
    <lineage>
        <taxon>Bacteria</taxon>
        <taxon>Bacillati</taxon>
        <taxon>Actinomycetota</taxon>
        <taxon>Actinomycetes</taxon>
        <taxon>Micrococcales</taxon>
        <taxon>Micrococcaceae</taxon>
        <taxon>Nesterenkonia</taxon>
    </lineage>
</organism>
<dbReference type="InterPro" id="IPR005119">
    <property type="entry name" value="LysR_subst-bd"/>
</dbReference>
<evidence type="ECO:0000259" key="6">
    <source>
        <dbReference type="Pfam" id="PF03466"/>
    </source>
</evidence>
<protein>
    <submittedName>
        <fullName evidence="7">LysR family transcriptional regulator substrate-binding protein</fullName>
    </submittedName>
</protein>
<dbReference type="PANTHER" id="PTHR30346:SF0">
    <property type="entry name" value="HCA OPERON TRANSCRIPTIONAL ACTIVATOR HCAR"/>
    <property type="match status" value="1"/>
</dbReference>
<dbReference type="EMBL" id="JABAHY010000015">
    <property type="protein sequence ID" value="NLS10829.1"/>
    <property type="molecule type" value="Genomic_DNA"/>
</dbReference>
<evidence type="ECO:0000313" key="7">
    <source>
        <dbReference type="EMBL" id="NLS10829.1"/>
    </source>
</evidence>
<comment type="similarity">
    <text evidence="1">Belongs to the LysR transcriptional regulatory family.</text>
</comment>
<evidence type="ECO:0000256" key="3">
    <source>
        <dbReference type="ARBA" id="ARBA00023125"/>
    </source>
</evidence>
<dbReference type="AlphaFoldDB" id="A0A7X8TLN6"/>
<keyword evidence="3" id="KW-0238">DNA-binding</keyword>
<feature type="region of interest" description="Disordered" evidence="5">
    <location>
        <begin position="1"/>
        <end position="29"/>
    </location>
</feature>
<evidence type="ECO:0000256" key="2">
    <source>
        <dbReference type="ARBA" id="ARBA00023015"/>
    </source>
</evidence>
<dbReference type="PANTHER" id="PTHR30346">
    <property type="entry name" value="TRANSCRIPTIONAL DUAL REGULATOR HCAR-RELATED"/>
    <property type="match status" value="1"/>
</dbReference>
<evidence type="ECO:0000256" key="5">
    <source>
        <dbReference type="SAM" id="MobiDB-lite"/>
    </source>
</evidence>
<dbReference type="GO" id="GO:0032993">
    <property type="term" value="C:protein-DNA complex"/>
    <property type="evidence" value="ECO:0007669"/>
    <property type="project" value="TreeGrafter"/>
</dbReference>
<dbReference type="GO" id="GO:0003700">
    <property type="term" value="F:DNA-binding transcription factor activity"/>
    <property type="evidence" value="ECO:0007669"/>
    <property type="project" value="TreeGrafter"/>
</dbReference>